<reference evidence="1" key="1">
    <citation type="submission" date="2022-11" db="EMBL/GenBank/DDBJ databases">
        <authorList>
            <person name="Hyden B.L."/>
            <person name="Feng K."/>
            <person name="Yates T."/>
            <person name="Jawdy S."/>
            <person name="Smart L.B."/>
            <person name="Muchero W."/>
        </authorList>
    </citation>
    <scope>NUCLEOTIDE SEQUENCE</scope>
    <source>
        <tissue evidence="1">Shoot tip</tissue>
    </source>
</reference>
<name>A0A9Q0UXD0_9ROSI</name>
<evidence type="ECO:0000313" key="1">
    <source>
        <dbReference type="EMBL" id="KAJ6737972.1"/>
    </source>
</evidence>
<protein>
    <submittedName>
        <fullName evidence="1">Uncharacterized protein</fullName>
    </submittedName>
</protein>
<comment type="caution">
    <text evidence="1">The sequence shown here is derived from an EMBL/GenBank/DDBJ whole genome shotgun (WGS) entry which is preliminary data.</text>
</comment>
<reference evidence="1" key="2">
    <citation type="journal article" date="2023" name="Int. J. Mol. Sci.">
        <title>De Novo Assembly and Annotation of 11 Diverse Shrub Willow (Salix) Genomes Reveals Novel Gene Organization in Sex-Linked Regions.</title>
        <authorList>
            <person name="Hyden B."/>
            <person name="Feng K."/>
            <person name="Yates T.B."/>
            <person name="Jawdy S."/>
            <person name="Cereghino C."/>
            <person name="Smart L.B."/>
            <person name="Muchero W."/>
        </authorList>
    </citation>
    <scope>NUCLEOTIDE SEQUENCE</scope>
    <source>
        <tissue evidence="1">Shoot tip</tissue>
    </source>
</reference>
<sequence length="147" mass="16770">MGPTFSLVLDSTNSAIDSAIREKSPWSITSESCRFLTLGPTRRMWGEGVDSEEGERLLGFFEFDVAEEEGGGSRHVVVGDERGRYERILGVEILEMEFGFGVELFSVEEDEERVKAGVAEVKKREINWSSKWIMPDLDWDWRERSSV</sequence>
<keyword evidence="2" id="KW-1185">Reference proteome</keyword>
<dbReference type="Proteomes" id="UP001151752">
    <property type="component" value="Chromosome 4"/>
</dbReference>
<proteinExistence type="predicted"/>
<organism evidence="1 2">
    <name type="scientific">Salix koriyanagi</name>
    <dbReference type="NCBI Taxonomy" id="2511006"/>
    <lineage>
        <taxon>Eukaryota</taxon>
        <taxon>Viridiplantae</taxon>
        <taxon>Streptophyta</taxon>
        <taxon>Embryophyta</taxon>
        <taxon>Tracheophyta</taxon>
        <taxon>Spermatophyta</taxon>
        <taxon>Magnoliopsida</taxon>
        <taxon>eudicotyledons</taxon>
        <taxon>Gunneridae</taxon>
        <taxon>Pentapetalae</taxon>
        <taxon>rosids</taxon>
        <taxon>fabids</taxon>
        <taxon>Malpighiales</taxon>
        <taxon>Salicaceae</taxon>
        <taxon>Saliceae</taxon>
        <taxon>Salix</taxon>
    </lineage>
</organism>
<dbReference type="EMBL" id="JAPFFM010000010">
    <property type="protein sequence ID" value="KAJ6737972.1"/>
    <property type="molecule type" value="Genomic_DNA"/>
</dbReference>
<dbReference type="AlphaFoldDB" id="A0A9Q0UXD0"/>
<evidence type="ECO:0000313" key="2">
    <source>
        <dbReference type="Proteomes" id="UP001151752"/>
    </source>
</evidence>
<gene>
    <name evidence="1" type="ORF">OIU74_003017</name>
</gene>
<feature type="non-terminal residue" evidence="1">
    <location>
        <position position="147"/>
    </location>
</feature>
<accession>A0A9Q0UXD0</accession>